<dbReference type="AlphaFoldDB" id="A0A244BAP7"/>
<evidence type="ECO:0000313" key="3">
    <source>
        <dbReference type="EMBL" id="OJN32484.1"/>
    </source>
</evidence>
<proteinExistence type="predicted"/>
<dbReference type="EMBL" id="RNLZ01000128">
    <property type="protein sequence ID" value="MGE17278.1"/>
    <property type="molecule type" value="Genomic_DNA"/>
</dbReference>
<dbReference type="EMBL" id="CAUZHL010000009">
    <property type="protein sequence ID" value="CAK1217678.1"/>
    <property type="molecule type" value="Genomic_DNA"/>
</dbReference>
<dbReference type="EMBL" id="MOHC01000066">
    <property type="protein sequence ID" value="OJN32484.1"/>
    <property type="molecule type" value="Genomic_DNA"/>
</dbReference>
<dbReference type="Proteomes" id="UP000272336">
    <property type="component" value="Unassembled WGS sequence"/>
</dbReference>
<sequence length="73" mass="8471">MYGHRIVNLNVSYDRHLIDKVVVQLELNGEATFECVLYSEGEGDFRSMSLEEMERRAILYAVDSIKSFNINKI</sequence>
<dbReference type="Proteomes" id="UP000184077">
    <property type="component" value="Unassembled WGS sequence"/>
</dbReference>
<organism evidence="2 5">
    <name type="scientific">Escherichia coli</name>
    <dbReference type="NCBI Taxonomy" id="562"/>
    <lineage>
        <taxon>Bacteria</taxon>
        <taxon>Pseudomonadati</taxon>
        <taxon>Pseudomonadota</taxon>
        <taxon>Gammaproteobacteria</taxon>
        <taxon>Enterobacterales</taxon>
        <taxon>Enterobacteriaceae</taxon>
        <taxon>Escherichia</taxon>
    </lineage>
</organism>
<evidence type="ECO:0000313" key="2">
    <source>
        <dbReference type="EMBL" id="MGE17278.1"/>
    </source>
</evidence>
<gene>
    <name evidence="3" type="ORF">BK300_25410</name>
    <name evidence="2" type="ORF">D9D43_27885</name>
    <name evidence="1" type="ORF">FGAF848_52200</name>
</gene>
<name>A0A244BAP7_ECOLX</name>
<reference evidence="3 4" key="1">
    <citation type="submission" date="2016-10" db="EMBL/GenBank/DDBJ databases">
        <title>Comprehensive resistome analysis reveals the prevalence of NDM and MCR-1 in Chinese poultry production.</title>
        <authorList>
            <person name="Wang Y."/>
            <person name="Zhang R."/>
            <person name="Li J."/>
            <person name="Wu Z."/>
            <person name="Wenjuan Y."/>
            <person name="Schwarz S."/>
            <person name="Tyrrell J."/>
            <person name="Zheng Y."/>
            <person name="Wang S."/>
            <person name="Shen Z."/>
            <person name="Liu Z."/>
            <person name="Lei L."/>
            <person name="Li M."/>
            <person name="Zhang Q."/>
            <person name="Wu C."/>
            <person name="Zhang Q."/>
            <person name="Wu Y."/>
            <person name="Walsh T."/>
            <person name="Shen J."/>
        </authorList>
    </citation>
    <scope>NUCLEOTIDE SEQUENCE [LARGE SCALE GENOMIC DNA]</scope>
    <source>
        <strain evidence="3 4">574</strain>
    </source>
</reference>
<dbReference type="RefSeq" id="WP_029400269.1">
    <property type="nucleotide sequence ID" value="NZ_MW808987.1"/>
</dbReference>
<accession>A0A244BAP7</accession>
<evidence type="ECO:0000313" key="4">
    <source>
        <dbReference type="Proteomes" id="UP000184077"/>
    </source>
</evidence>
<evidence type="ECO:0000313" key="1">
    <source>
        <dbReference type="EMBL" id="CAK1217678.1"/>
    </source>
</evidence>
<dbReference type="Proteomes" id="UP001190091">
    <property type="component" value="Unassembled WGS sequence"/>
</dbReference>
<evidence type="ECO:0000313" key="5">
    <source>
        <dbReference type="Proteomes" id="UP000272336"/>
    </source>
</evidence>
<comment type="caution">
    <text evidence="2">The sequence shown here is derived from an EMBL/GenBank/DDBJ whole genome shotgun (WGS) entry which is preliminary data.</text>
</comment>
<reference evidence="1" key="3">
    <citation type="submission" date="2023-10" db="EMBL/GenBank/DDBJ databases">
        <authorList>
            <person name="Leclercq S."/>
        </authorList>
    </citation>
    <scope>NUCLEOTIDE SEQUENCE</scope>
    <source>
        <strain evidence="1">F848</strain>
    </source>
</reference>
<reference evidence="2 5" key="2">
    <citation type="submission" date="2018-10" db="EMBL/GenBank/DDBJ databases">
        <authorList>
            <consortium name="NARMS: The National Antimicrobial Resistance Monitoring System"/>
        </authorList>
    </citation>
    <scope>NUCLEOTIDE SEQUENCE [LARGE SCALE GENOMIC DNA]</scope>
    <source>
        <strain evidence="2 5">CVM N17EC0060</strain>
    </source>
</reference>
<protein>
    <submittedName>
        <fullName evidence="2">Uncharacterized protein</fullName>
    </submittedName>
</protein>